<keyword evidence="4" id="KW-0479">Metal-binding</keyword>
<evidence type="ECO:0000313" key="6">
    <source>
        <dbReference type="EMBL" id="MCD2112911.1"/>
    </source>
</evidence>
<keyword evidence="4" id="KW-0862">Zinc</keyword>
<feature type="binding site" evidence="4">
    <location>
        <position position="33"/>
    </location>
    <ligand>
        <name>a divalent metal cation</name>
        <dbReference type="ChEBI" id="CHEBI:60240"/>
    </ligand>
</feature>
<feature type="binding site" evidence="4">
    <location>
        <position position="127"/>
    </location>
    <ligand>
        <name>substrate</name>
    </ligand>
</feature>
<feature type="binding site" evidence="4">
    <location>
        <position position="225"/>
    </location>
    <ligand>
        <name>a divalent metal cation</name>
        <dbReference type="ChEBI" id="CHEBI:60240"/>
    </ligand>
</feature>
<evidence type="ECO:0000259" key="5">
    <source>
        <dbReference type="Pfam" id="PF08450"/>
    </source>
</evidence>
<organism evidence="6 7">
    <name type="scientific">Rhodococcus rhodochrous</name>
    <dbReference type="NCBI Taxonomy" id="1829"/>
    <lineage>
        <taxon>Bacteria</taxon>
        <taxon>Bacillati</taxon>
        <taxon>Actinomycetota</taxon>
        <taxon>Actinomycetes</taxon>
        <taxon>Mycobacteriales</taxon>
        <taxon>Nocardiaceae</taxon>
        <taxon>Rhodococcus</taxon>
    </lineage>
</organism>
<dbReference type="InterPro" id="IPR005511">
    <property type="entry name" value="SMP-30"/>
</dbReference>
<dbReference type="Proteomes" id="UP001198630">
    <property type="component" value="Unassembled WGS sequence"/>
</dbReference>
<evidence type="ECO:0000256" key="3">
    <source>
        <dbReference type="PIRSR" id="PIRSR605511-1"/>
    </source>
</evidence>
<feature type="binding site" evidence="4">
    <location>
        <position position="179"/>
    </location>
    <ligand>
        <name>a divalent metal cation</name>
        <dbReference type="ChEBI" id="CHEBI:60240"/>
    </ligand>
</feature>
<dbReference type="InterPro" id="IPR051262">
    <property type="entry name" value="SMP-30/CGR1_Lactonase"/>
</dbReference>
<dbReference type="EMBL" id="JAJNCO010000009">
    <property type="protein sequence ID" value="MCD2112911.1"/>
    <property type="molecule type" value="Genomic_DNA"/>
</dbReference>
<evidence type="ECO:0000256" key="4">
    <source>
        <dbReference type="PIRSR" id="PIRSR605511-2"/>
    </source>
</evidence>
<comment type="similarity">
    <text evidence="1">Belongs to the SMP-30/CGR1 family.</text>
</comment>
<feature type="domain" description="SMP-30/Gluconolactonase/LRE-like region" evidence="5">
    <location>
        <begin position="31"/>
        <end position="283"/>
    </location>
</feature>
<feature type="active site" description="Proton donor/acceptor" evidence="3">
    <location>
        <position position="225"/>
    </location>
</feature>
<comment type="caution">
    <text evidence="6">The sequence shown here is derived from an EMBL/GenBank/DDBJ whole genome shotgun (WGS) entry which is preliminary data.</text>
</comment>
<proteinExistence type="inferred from homology"/>
<evidence type="ECO:0000313" key="7">
    <source>
        <dbReference type="Proteomes" id="UP001198630"/>
    </source>
</evidence>
<dbReference type="RefSeq" id="WP_230791499.1">
    <property type="nucleotide sequence ID" value="NZ_JAJNCO010000009.1"/>
</dbReference>
<evidence type="ECO:0000256" key="1">
    <source>
        <dbReference type="ARBA" id="ARBA00008853"/>
    </source>
</evidence>
<dbReference type="SUPFAM" id="SSF63829">
    <property type="entry name" value="Calcium-dependent phosphotriesterase"/>
    <property type="match status" value="1"/>
</dbReference>
<reference evidence="6" key="1">
    <citation type="submission" date="2021-11" db="EMBL/GenBank/DDBJ databases">
        <title>Development of a sustainable strategy for remediation of hydrocarbon-contaminated territories based on the waste exchange concept.</title>
        <authorList>
            <person name="Elkin A."/>
        </authorList>
    </citation>
    <scope>NUCLEOTIDE SEQUENCE</scope>
    <source>
        <strain evidence="6">IEGM 757</strain>
    </source>
</reference>
<comment type="cofactor">
    <cofactor evidence="4">
        <name>Zn(2+)</name>
        <dbReference type="ChEBI" id="CHEBI:29105"/>
    </cofactor>
    <text evidence="4">Binds 1 divalent metal cation per subunit.</text>
</comment>
<dbReference type="GO" id="GO:0046872">
    <property type="term" value="F:metal ion binding"/>
    <property type="evidence" value="ECO:0007669"/>
    <property type="project" value="UniProtKB-KW"/>
</dbReference>
<dbReference type="InterPro" id="IPR013658">
    <property type="entry name" value="SGL"/>
</dbReference>
<dbReference type="PRINTS" id="PR01790">
    <property type="entry name" value="SMP30FAMILY"/>
</dbReference>
<dbReference type="AlphaFoldDB" id="A0AAW4XIN5"/>
<dbReference type="PANTHER" id="PTHR47572:SF4">
    <property type="entry name" value="LACTONASE DRP35"/>
    <property type="match status" value="1"/>
</dbReference>
<dbReference type="Pfam" id="PF08450">
    <property type="entry name" value="SGL"/>
    <property type="match status" value="1"/>
</dbReference>
<keyword evidence="2" id="KW-0378">Hydrolase</keyword>
<name>A0AAW4XIN5_RHORH</name>
<accession>A0AAW4XIN5</accession>
<dbReference type="GO" id="GO:0016787">
    <property type="term" value="F:hydrolase activity"/>
    <property type="evidence" value="ECO:0007669"/>
    <property type="project" value="UniProtKB-KW"/>
</dbReference>
<protein>
    <submittedName>
        <fullName evidence="6">SMP-30/gluconolactonase/LRE family protein</fullName>
    </submittedName>
</protein>
<sequence length="315" mass="32772">MTNVVADTAAAVADAKARIVEPRKIASGFSWPECPRWHDGALWFTDMYTSTLKTLDADGNATVVVDASGRRGGTDVPIVLGGFGWLPDGRLVVTSMHEKLILVHGGNGPDDLEVLADVSAFSPAAINDMVVDADGRLYVTQLGFNLFGGEEPVPSPIIVVEPDGSASTADEVGPLLCANGIAISADGTKVFTAEVMAQKITVIDRAEDGALSNPRLFATCPFLPDGIGLDAEGGVWAAMPGSGYVARFTEDGMTDAVPVPLENGVASACLLGGPDRTTLYMTVGVEVFDFEKSAREALGTIWAADVSVSGGDTRP</sequence>
<dbReference type="InterPro" id="IPR011042">
    <property type="entry name" value="6-blade_b-propeller_TolB-like"/>
</dbReference>
<evidence type="ECO:0000256" key="2">
    <source>
        <dbReference type="ARBA" id="ARBA00022801"/>
    </source>
</evidence>
<dbReference type="Gene3D" id="2.120.10.30">
    <property type="entry name" value="TolB, C-terminal domain"/>
    <property type="match status" value="1"/>
</dbReference>
<gene>
    <name evidence="6" type="ORF">LQ384_17505</name>
</gene>
<dbReference type="PANTHER" id="PTHR47572">
    <property type="entry name" value="LIPOPROTEIN-RELATED"/>
    <property type="match status" value="1"/>
</dbReference>